<proteinExistence type="predicted"/>
<gene>
    <name evidence="1" type="ordered locus">Galf_0961</name>
</gene>
<dbReference type="AlphaFoldDB" id="D9SEP5"/>
<sequence length="278" mass="31397">MFFETTIDKRSKKAMIDFLAGHYRYNTMNGWNHSTSYAHCIKVNKLGLTSEQSNAAYDMLQTDFWNEIDEPIADFTSEMSGSYTIGTNGRSNGYLVLYKSEYELTGFKSYCRTCGQRNFKLVHDAAKSADHAFIEAYVFRNGGCWVDAIYLAEPAIAAIELSDEEKLSMVQSAKLACKDATIGNKCGACGTEGEHGRVNYTRPQKRLSVSGKNVDQNEDFSEWSLPELRNRVELVRRFDQACDEIRDNFIGLISTCKVVEEVVMIPKTVKRIECCHAS</sequence>
<dbReference type="eggNOG" id="ENOG5030E6E">
    <property type="taxonomic scope" value="Bacteria"/>
</dbReference>
<dbReference type="EMBL" id="CP002159">
    <property type="protein sequence ID" value="ADL54992.1"/>
    <property type="molecule type" value="Genomic_DNA"/>
</dbReference>
<dbReference type="RefSeq" id="WP_013292932.1">
    <property type="nucleotide sequence ID" value="NC_014394.1"/>
</dbReference>
<protein>
    <submittedName>
        <fullName evidence="1">Uncharacterized protein</fullName>
    </submittedName>
</protein>
<accession>D9SEP5</accession>
<dbReference type="STRING" id="395494.Galf_0961"/>
<dbReference type="KEGG" id="gca:Galf_0961"/>
<evidence type="ECO:0000313" key="2">
    <source>
        <dbReference type="Proteomes" id="UP000001235"/>
    </source>
</evidence>
<dbReference type="OrthoDB" id="6885851at2"/>
<reference evidence="1 2" key="1">
    <citation type="submission" date="2010-08" db="EMBL/GenBank/DDBJ databases">
        <title>Complete sequence of Gallionella capsiferriformans ES-2.</title>
        <authorList>
            <consortium name="US DOE Joint Genome Institute"/>
            <person name="Lucas S."/>
            <person name="Copeland A."/>
            <person name="Lapidus A."/>
            <person name="Cheng J.-F."/>
            <person name="Bruce D."/>
            <person name="Goodwin L."/>
            <person name="Pitluck S."/>
            <person name="Chertkov O."/>
            <person name="Davenport K.W."/>
            <person name="Detter J.C."/>
            <person name="Han C."/>
            <person name="Tapia R."/>
            <person name="Land M."/>
            <person name="Hauser L."/>
            <person name="Chang Y.-J."/>
            <person name="Jeffries C."/>
            <person name="Kyrpides N."/>
            <person name="Ivanova N."/>
            <person name="Mikhailova N."/>
            <person name="Shelobolina E.S."/>
            <person name="Picardal F."/>
            <person name="Roden E."/>
            <person name="Emerson D."/>
            <person name="Woyke T."/>
        </authorList>
    </citation>
    <scope>NUCLEOTIDE SEQUENCE [LARGE SCALE GENOMIC DNA]</scope>
    <source>
        <strain evidence="1 2">ES-2</strain>
    </source>
</reference>
<keyword evidence="2" id="KW-1185">Reference proteome</keyword>
<evidence type="ECO:0000313" key="1">
    <source>
        <dbReference type="EMBL" id="ADL54992.1"/>
    </source>
</evidence>
<dbReference type="HOGENOM" id="CLU_1032999_0_0_4"/>
<organism evidence="1 2">
    <name type="scientific">Gallionella capsiferriformans (strain ES-2)</name>
    <name type="common">Gallionella ferruginea capsiferriformans (strain ES-2)</name>
    <dbReference type="NCBI Taxonomy" id="395494"/>
    <lineage>
        <taxon>Bacteria</taxon>
        <taxon>Pseudomonadati</taxon>
        <taxon>Pseudomonadota</taxon>
        <taxon>Betaproteobacteria</taxon>
        <taxon>Nitrosomonadales</taxon>
        <taxon>Gallionellaceae</taxon>
        <taxon>Gallionella</taxon>
    </lineage>
</organism>
<dbReference type="Proteomes" id="UP000001235">
    <property type="component" value="Chromosome"/>
</dbReference>
<name>D9SEP5_GALCS</name>